<evidence type="ECO:0000256" key="1">
    <source>
        <dbReference type="ARBA" id="ARBA00043985"/>
    </source>
</evidence>
<keyword evidence="5" id="KW-1185">Reference proteome</keyword>
<feature type="coiled-coil region" evidence="2">
    <location>
        <begin position="63"/>
        <end position="192"/>
    </location>
</feature>
<reference evidence="5" key="1">
    <citation type="journal article" date="2019" name="Int. J. Syst. Evol. Microbiol.">
        <title>The Global Catalogue of Microorganisms (GCM) 10K type strain sequencing project: providing services to taxonomists for standard genome sequencing and annotation.</title>
        <authorList>
            <consortium name="The Broad Institute Genomics Platform"/>
            <consortium name="The Broad Institute Genome Sequencing Center for Infectious Disease"/>
            <person name="Wu L."/>
            <person name="Ma J."/>
        </authorList>
    </citation>
    <scope>NUCLEOTIDE SEQUENCE [LARGE SCALE GENOMIC DNA]</scope>
    <source>
        <strain evidence="5">JCM 18715</strain>
    </source>
</reference>
<dbReference type="InterPro" id="IPR007157">
    <property type="entry name" value="PspA_VIPP1"/>
</dbReference>
<sequence length="248" mass="26898">MSVLKKLVTLMRGSVREIGESVVDANATRIYEQEIVDAKHNVAQARGDLTGVMAKEMQSAREIERLRGEVARYEGLALEALNKQQEGLAEEVAGRVAELEKELDEQTRSHATYAVQVVRLKELIKGAEAKIREHERQIVMAKTTESVYRATRSIADSIDGTGSKLVSAKESLERIRQRHEDLADRMTAAEQLENEVGSKALEAKLAAAGIGEGADRRAAIMARIRSRQAGSTAGADVPPAAQGEPGSA</sequence>
<name>A0ABP9QYT2_9RHOO</name>
<dbReference type="Proteomes" id="UP001500547">
    <property type="component" value="Unassembled WGS sequence"/>
</dbReference>
<organism evidence="4 5">
    <name type="scientific">Viridibacterium curvum</name>
    <dbReference type="NCBI Taxonomy" id="1101404"/>
    <lineage>
        <taxon>Bacteria</taxon>
        <taxon>Pseudomonadati</taxon>
        <taxon>Pseudomonadota</taxon>
        <taxon>Betaproteobacteria</taxon>
        <taxon>Rhodocyclales</taxon>
        <taxon>Rhodocyclaceae</taxon>
        <taxon>Viridibacterium</taxon>
    </lineage>
</organism>
<comment type="similarity">
    <text evidence="1">Belongs to the PspA/Vipp/IM30 family.</text>
</comment>
<gene>
    <name evidence="4" type="ORF">GCM10025770_31220</name>
</gene>
<evidence type="ECO:0000313" key="5">
    <source>
        <dbReference type="Proteomes" id="UP001500547"/>
    </source>
</evidence>
<dbReference type="PANTHER" id="PTHR31088:SF9">
    <property type="entry name" value="PHAGE SHOCK PROTEIN A"/>
    <property type="match status" value="1"/>
</dbReference>
<dbReference type="RefSeq" id="WP_345534033.1">
    <property type="nucleotide sequence ID" value="NZ_BAABLD010000015.1"/>
</dbReference>
<evidence type="ECO:0000256" key="3">
    <source>
        <dbReference type="SAM" id="MobiDB-lite"/>
    </source>
</evidence>
<evidence type="ECO:0000256" key="2">
    <source>
        <dbReference type="SAM" id="Coils"/>
    </source>
</evidence>
<feature type="region of interest" description="Disordered" evidence="3">
    <location>
        <begin position="225"/>
        <end position="248"/>
    </location>
</feature>
<dbReference type="PANTHER" id="PTHR31088">
    <property type="entry name" value="MEMBRANE-ASSOCIATED PROTEIN VIPP1, CHLOROPLASTIC"/>
    <property type="match status" value="1"/>
</dbReference>
<evidence type="ECO:0000313" key="4">
    <source>
        <dbReference type="EMBL" id="GAA5169590.1"/>
    </source>
</evidence>
<dbReference type="Pfam" id="PF04012">
    <property type="entry name" value="PspA_IM30"/>
    <property type="match status" value="1"/>
</dbReference>
<keyword evidence="2" id="KW-0175">Coiled coil</keyword>
<comment type="caution">
    <text evidence="4">The sequence shown here is derived from an EMBL/GenBank/DDBJ whole genome shotgun (WGS) entry which is preliminary data.</text>
</comment>
<protein>
    <submittedName>
        <fullName evidence="4">PspA/IM30 family protein</fullName>
    </submittedName>
</protein>
<proteinExistence type="inferred from homology"/>
<dbReference type="EMBL" id="BAABLD010000015">
    <property type="protein sequence ID" value="GAA5169590.1"/>
    <property type="molecule type" value="Genomic_DNA"/>
</dbReference>
<accession>A0ABP9QYT2</accession>